<sequence>MQNEVNLKSKNTTLLWVFLAANVIIILTISFPNFVEQFDIILWTKTIGASIAPVILFLLNGLLSSHQKAIIIFWRLKDPLPGSRAFSELIKKDSRIDIKKLKSKFGIFPRKASEQNKLWYLIYRQNASNILVTESHRAFLLARDLTSLSFLLMLVMGVLALAYISPIIKYYYFLFLIIQYFANLVNARNRGQRFVTNVLAVESTNS</sequence>
<keyword evidence="1" id="KW-0472">Membrane</keyword>
<feature type="transmembrane region" description="Helical" evidence="1">
    <location>
        <begin position="170"/>
        <end position="187"/>
    </location>
</feature>
<name>A0A3N0XA83_9FLAO</name>
<evidence type="ECO:0000313" key="2">
    <source>
        <dbReference type="EMBL" id="ROI14262.1"/>
    </source>
</evidence>
<evidence type="ECO:0000313" key="3">
    <source>
        <dbReference type="Proteomes" id="UP000267623"/>
    </source>
</evidence>
<comment type="caution">
    <text evidence="2">The sequence shown here is derived from an EMBL/GenBank/DDBJ whole genome shotgun (WGS) entry which is preliminary data.</text>
</comment>
<proteinExistence type="predicted"/>
<dbReference type="RefSeq" id="WP_123280847.1">
    <property type="nucleotide sequence ID" value="NZ_RJTU01000029.1"/>
</dbReference>
<gene>
    <name evidence="2" type="ORF">EGH73_04340</name>
</gene>
<evidence type="ECO:0008006" key="4">
    <source>
        <dbReference type="Google" id="ProtNLM"/>
    </source>
</evidence>
<feature type="transmembrane region" description="Helical" evidence="1">
    <location>
        <begin position="40"/>
        <end position="63"/>
    </location>
</feature>
<evidence type="ECO:0000256" key="1">
    <source>
        <dbReference type="SAM" id="Phobius"/>
    </source>
</evidence>
<keyword evidence="1" id="KW-1133">Transmembrane helix</keyword>
<reference evidence="3" key="2">
    <citation type="submission" date="2018-11" db="EMBL/GenBank/DDBJ databases">
        <title>Proposal to divide the Flavobacteriaceae and reorganize its genera based on Amino Acid Identity values calculated from whole genome sequences.</title>
        <authorList>
            <person name="Nicholson A.C."/>
            <person name="Gulvik C.A."/>
            <person name="Whitney A.M."/>
            <person name="Humrighouse B.W."/>
            <person name="Bell M."/>
            <person name="Holmes B."/>
            <person name="Steigerwalt A."/>
            <person name="Villarma A."/>
            <person name="Sheth M."/>
            <person name="Batra D."/>
            <person name="Pryor J."/>
            <person name="Bernardet J.-F."/>
            <person name="Hugo C."/>
            <person name="Kampfer P."/>
            <person name="Newman J."/>
            <person name="Mcquiston J."/>
        </authorList>
    </citation>
    <scope>NUCLEOTIDE SEQUENCE [LARGE SCALE GENOMIC DNA]</scope>
    <source>
        <strain evidence="3">DSM 22165</strain>
    </source>
</reference>
<dbReference type="AlphaFoldDB" id="A0A3N0XA83"/>
<accession>A0A3N0XA83</accession>
<dbReference type="EMBL" id="RJTU01000029">
    <property type="protein sequence ID" value="ROI14262.1"/>
    <property type="molecule type" value="Genomic_DNA"/>
</dbReference>
<feature type="transmembrane region" description="Helical" evidence="1">
    <location>
        <begin position="145"/>
        <end position="164"/>
    </location>
</feature>
<dbReference type="Proteomes" id="UP000267623">
    <property type="component" value="Unassembled WGS sequence"/>
</dbReference>
<keyword evidence="1" id="KW-0812">Transmembrane</keyword>
<feature type="transmembrane region" description="Helical" evidence="1">
    <location>
        <begin position="12"/>
        <end position="34"/>
    </location>
</feature>
<reference evidence="3" key="1">
    <citation type="submission" date="2018-11" db="EMBL/GenBank/DDBJ databases">
        <title>Proposal to divide the Flavobacteriaceae and reorganize its genera based on Amino Acid Identity values calculated from whole genome sequences.</title>
        <authorList>
            <person name="Nicholson A.C."/>
            <person name="Gulvik C.A."/>
            <person name="Whitney A.M."/>
            <person name="Humrighouse B.W."/>
            <person name="Bell M."/>
            <person name="Holmes B."/>
            <person name="Steigerwalt A."/>
            <person name="Villarma A."/>
            <person name="Sheth M."/>
            <person name="Batra D."/>
            <person name="Pryor J."/>
            <person name="Bernardet J.-F."/>
            <person name="Hugo C."/>
            <person name="Kampfer P."/>
            <person name="Newman J."/>
            <person name="Mcquiston J.R."/>
        </authorList>
    </citation>
    <scope>NUCLEOTIDE SEQUENCE [LARGE SCALE GENOMIC DNA]</scope>
    <source>
        <strain evidence="3">DSM 22165</strain>
    </source>
</reference>
<protein>
    <recommendedName>
        <fullName evidence="4">Glycosyl-4,4'-diaponeurosporenoate acyltransferase</fullName>
    </recommendedName>
</protein>
<organism evidence="2 3">
    <name type="scientific">Epilithonimonas hominis</name>
    <dbReference type="NCBI Taxonomy" id="420404"/>
    <lineage>
        <taxon>Bacteria</taxon>
        <taxon>Pseudomonadati</taxon>
        <taxon>Bacteroidota</taxon>
        <taxon>Flavobacteriia</taxon>
        <taxon>Flavobacteriales</taxon>
        <taxon>Weeksellaceae</taxon>
        <taxon>Chryseobacterium group</taxon>
        <taxon>Epilithonimonas</taxon>
    </lineage>
</organism>